<dbReference type="InterPro" id="IPR019547">
    <property type="entry name" value="Lipid_desat"/>
</dbReference>
<organism evidence="8 9">
    <name type="scientific">Centaurea solstitialis</name>
    <name type="common">yellow star-thistle</name>
    <dbReference type="NCBI Taxonomy" id="347529"/>
    <lineage>
        <taxon>Eukaryota</taxon>
        <taxon>Viridiplantae</taxon>
        <taxon>Streptophyta</taxon>
        <taxon>Embryophyta</taxon>
        <taxon>Tracheophyta</taxon>
        <taxon>Spermatophyta</taxon>
        <taxon>Magnoliopsida</taxon>
        <taxon>eudicotyledons</taxon>
        <taxon>Gunneridae</taxon>
        <taxon>Pentapetalae</taxon>
        <taxon>asterids</taxon>
        <taxon>campanulids</taxon>
        <taxon>Asterales</taxon>
        <taxon>Asteraceae</taxon>
        <taxon>Carduoideae</taxon>
        <taxon>Cardueae</taxon>
        <taxon>Centaureinae</taxon>
        <taxon>Centaurea</taxon>
    </lineage>
</organism>
<evidence type="ECO:0000256" key="4">
    <source>
        <dbReference type="ARBA" id="ARBA00022989"/>
    </source>
</evidence>
<evidence type="ECO:0000256" key="1">
    <source>
        <dbReference type="ARBA" id="ARBA00004141"/>
    </source>
</evidence>
<feature type="domain" description="Lipid desaturase" evidence="7">
    <location>
        <begin position="66"/>
        <end position="235"/>
    </location>
</feature>
<comment type="caution">
    <text evidence="8">The sequence shown here is derived from an EMBL/GenBank/DDBJ whole genome shotgun (WGS) entry which is preliminary data.</text>
</comment>
<evidence type="ECO:0000313" key="9">
    <source>
        <dbReference type="Proteomes" id="UP001172457"/>
    </source>
</evidence>
<feature type="transmembrane region" description="Helical" evidence="6">
    <location>
        <begin position="24"/>
        <end position="47"/>
    </location>
</feature>
<dbReference type="Proteomes" id="UP001172457">
    <property type="component" value="Chromosome 1"/>
</dbReference>
<dbReference type="EMBL" id="JARYMX010000001">
    <property type="protein sequence ID" value="KAJ9568060.1"/>
    <property type="molecule type" value="Genomic_DNA"/>
</dbReference>
<comment type="subcellular location">
    <subcellularLocation>
        <location evidence="1">Membrane</location>
        <topology evidence="1">Multi-pass membrane protein</topology>
    </subcellularLocation>
</comment>
<evidence type="ECO:0000256" key="3">
    <source>
        <dbReference type="ARBA" id="ARBA00022692"/>
    </source>
</evidence>
<accession>A0AA38U7R0</accession>
<evidence type="ECO:0000256" key="5">
    <source>
        <dbReference type="ARBA" id="ARBA00023136"/>
    </source>
</evidence>
<feature type="transmembrane region" description="Helical" evidence="6">
    <location>
        <begin position="140"/>
        <end position="162"/>
    </location>
</feature>
<dbReference type="Pfam" id="PF10520">
    <property type="entry name" value="Lipid_desat"/>
    <property type="match status" value="1"/>
</dbReference>
<evidence type="ECO:0000259" key="7">
    <source>
        <dbReference type="Pfam" id="PF10520"/>
    </source>
</evidence>
<protein>
    <recommendedName>
        <fullName evidence="7">Lipid desaturase domain-containing protein</fullName>
    </recommendedName>
</protein>
<dbReference type="PROSITE" id="PS51257">
    <property type="entry name" value="PROKAR_LIPOPROTEIN"/>
    <property type="match status" value="1"/>
</dbReference>
<keyword evidence="5 6" id="KW-0472">Membrane</keyword>
<sequence length="256" mass="28229">MSKLNPTPLITPPTFDDPSLKPTWFHHLWVATGCTAVMFSLANAAVYGATDSHTSLKTILAGFIGYLFVDLFSGVYHWVFDNYGDLSTPILGSHIDAFRRHHELPWAITKRRFSSNLHVTARIITHVVPAMNLMWHDRPVVMGFVGMFSGGVLFGVQIHAWAHESKRKLPAISVALQDAGVVLGQSPHAAHHLPPYNGGYCVVSGVWNRVLDECKVFVGLEKVVFFVFGVQPRSWSEANSGGTAAVAYFEEVQGRS</sequence>
<dbReference type="InterPro" id="IPR052864">
    <property type="entry name" value="Chloroplast_FAD_CarF"/>
</dbReference>
<proteinExistence type="inferred from homology"/>
<keyword evidence="3 6" id="KW-0812">Transmembrane</keyword>
<dbReference type="GO" id="GO:0016020">
    <property type="term" value="C:membrane"/>
    <property type="evidence" value="ECO:0007669"/>
    <property type="project" value="UniProtKB-SubCell"/>
</dbReference>
<evidence type="ECO:0000256" key="2">
    <source>
        <dbReference type="ARBA" id="ARBA00007620"/>
    </source>
</evidence>
<evidence type="ECO:0000256" key="6">
    <source>
        <dbReference type="SAM" id="Phobius"/>
    </source>
</evidence>
<reference evidence="8" key="1">
    <citation type="submission" date="2023-03" db="EMBL/GenBank/DDBJ databases">
        <title>Chromosome-scale reference genome and RAD-based genetic map of yellow starthistle (Centaurea solstitialis) reveal putative structural variation and QTLs associated with invader traits.</title>
        <authorList>
            <person name="Reatini B."/>
            <person name="Cang F.A."/>
            <person name="Jiang Q."/>
            <person name="Mckibben M.T.W."/>
            <person name="Barker M.S."/>
            <person name="Rieseberg L.H."/>
            <person name="Dlugosch K.M."/>
        </authorList>
    </citation>
    <scope>NUCLEOTIDE SEQUENCE</scope>
    <source>
        <strain evidence="8">CAN-66</strain>
        <tissue evidence="8">Leaf</tissue>
    </source>
</reference>
<comment type="similarity">
    <text evidence="2">Belongs to the fatty acid desaturase CarF family.</text>
</comment>
<name>A0AA38U7R0_9ASTR</name>
<dbReference type="AlphaFoldDB" id="A0AA38U7R0"/>
<dbReference type="PANTHER" id="PTHR48140">
    <property type="entry name" value="FATTY ACID DESATURASE 4, CHLOROPLASTIC-RELATED"/>
    <property type="match status" value="1"/>
</dbReference>
<gene>
    <name evidence="8" type="ORF">OSB04_004026</name>
</gene>
<dbReference type="PANTHER" id="PTHR48140:SF1">
    <property type="entry name" value="FATTY ACID DESATURASE 4, CHLOROPLASTIC-RELATED"/>
    <property type="match status" value="1"/>
</dbReference>
<keyword evidence="9" id="KW-1185">Reference proteome</keyword>
<evidence type="ECO:0000313" key="8">
    <source>
        <dbReference type="EMBL" id="KAJ9568060.1"/>
    </source>
</evidence>
<feature type="transmembrane region" description="Helical" evidence="6">
    <location>
        <begin position="59"/>
        <end position="79"/>
    </location>
</feature>
<keyword evidence="4 6" id="KW-1133">Transmembrane helix</keyword>